<feature type="domain" description="CCHC-type" evidence="2">
    <location>
        <begin position="196"/>
        <end position="211"/>
    </location>
</feature>
<dbReference type="PROSITE" id="PS50158">
    <property type="entry name" value="ZF_CCHC"/>
    <property type="match status" value="1"/>
</dbReference>
<dbReference type="GO" id="GO:0003676">
    <property type="term" value="F:nucleic acid binding"/>
    <property type="evidence" value="ECO:0007669"/>
    <property type="project" value="InterPro"/>
</dbReference>
<dbReference type="EMBL" id="CAIIXF020000003">
    <property type="protein sequence ID" value="CAH1780484.1"/>
    <property type="molecule type" value="Genomic_DNA"/>
</dbReference>
<keyword evidence="1" id="KW-0479">Metal-binding</keyword>
<dbReference type="Proteomes" id="UP000749559">
    <property type="component" value="Unassembled WGS sequence"/>
</dbReference>
<evidence type="ECO:0000313" key="3">
    <source>
        <dbReference type="EMBL" id="CAH1780484.1"/>
    </source>
</evidence>
<protein>
    <recommendedName>
        <fullName evidence="2">CCHC-type domain-containing protein</fullName>
    </recommendedName>
</protein>
<reference evidence="3" key="1">
    <citation type="submission" date="2022-03" db="EMBL/GenBank/DDBJ databases">
        <authorList>
            <person name="Martin C."/>
        </authorList>
    </citation>
    <scope>NUCLEOTIDE SEQUENCE</scope>
</reference>
<accession>A0A8S4NIH1</accession>
<comment type="caution">
    <text evidence="3">The sequence shown here is derived from an EMBL/GenBank/DDBJ whole genome shotgun (WGS) entry which is preliminary data.</text>
</comment>
<evidence type="ECO:0000313" key="4">
    <source>
        <dbReference type="Proteomes" id="UP000749559"/>
    </source>
</evidence>
<dbReference type="SUPFAM" id="SSF57756">
    <property type="entry name" value="Retrovirus zinc finger-like domains"/>
    <property type="match status" value="1"/>
</dbReference>
<keyword evidence="1" id="KW-0862">Zinc</keyword>
<keyword evidence="4" id="KW-1185">Reference proteome</keyword>
<name>A0A8S4NIH1_OWEFU</name>
<keyword evidence="1" id="KW-0863">Zinc-finger</keyword>
<dbReference type="PANTHER" id="PTHR45823:SF1">
    <property type="entry name" value="T-SNARE COILED-COIL HOMOLOGY DOMAIN-CONTAINING PROTEIN"/>
    <property type="match status" value="1"/>
</dbReference>
<organism evidence="3 4">
    <name type="scientific">Owenia fusiformis</name>
    <name type="common">Polychaete worm</name>
    <dbReference type="NCBI Taxonomy" id="6347"/>
    <lineage>
        <taxon>Eukaryota</taxon>
        <taxon>Metazoa</taxon>
        <taxon>Spiralia</taxon>
        <taxon>Lophotrochozoa</taxon>
        <taxon>Annelida</taxon>
        <taxon>Polychaeta</taxon>
        <taxon>Sedentaria</taxon>
        <taxon>Canalipalpata</taxon>
        <taxon>Sabellida</taxon>
        <taxon>Oweniida</taxon>
        <taxon>Oweniidae</taxon>
        <taxon>Owenia</taxon>
    </lineage>
</organism>
<dbReference type="OrthoDB" id="6118021at2759"/>
<dbReference type="Gene3D" id="4.10.60.10">
    <property type="entry name" value="Zinc finger, CCHC-type"/>
    <property type="match status" value="1"/>
</dbReference>
<sequence length="237" mass="27075">MVSRVGKWSPQVKSEQLFSLLRGPALAVVTDMPELDQDDFDKVMLALQERFDPPHQQDQYRDLLTCRIRNPGESVTDLAADIRRMVKLGYPKADLAAREDRAVDVFRDALNDEAHEWAVRQSNPQTLQEALAAALKYESHKQKRLRKRGVVSQVMAVNVSEVPVTVAKSPDLSSILERIEKLETNSDRQKLFKNPCWNCDEVGHNAKTCPRPKNAAKINQKFKEYNDRSKNLKKLSH</sequence>
<evidence type="ECO:0000256" key="1">
    <source>
        <dbReference type="PROSITE-ProRule" id="PRU00047"/>
    </source>
</evidence>
<dbReference type="InterPro" id="IPR001878">
    <property type="entry name" value="Znf_CCHC"/>
</dbReference>
<dbReference type="InterPro" id="IPR036875">
    <property type="entry name" value="Znf_CCHC_sf"/>
</dbReference>
<dbReference type="PANTHER" id="PTHR45823">
    <property type="entry name" value="T-SNARE COILED-COIL HOMOLOGY DOMAIN-CONTAINING PROTEIN"/>
    <property type="match status" value="1"/>
</dbReference>
<dbReference type="AlphaFoldDB" id="A0A8S4NIH1"/>
<proteinExistence type="predicted"/>
<gene>
    <name evidence="3" type="ORF">OFUS_LOCUS7174</name>
</gene>
<evidence type="ECO:0000259" key="2">
    <source>
        <dbReference type="PROSITE" id="PS50158"/>
    </source>
</evidence>
<dbReference type="GO" id="GO:0008270">
    <property type="term" value="F:zinc ion binding"/>
    <property type="evidence" value="ECO:0007669"/>
    <property type="project" value="UniProtKB-KW"/>
</dbReference>